<protein>
    <submittedName>
        <fullName evidence="7">Polyketide synthase dehydratase domain-containing protein</fullName>
    </submittedName>
</protein>
<evidence type="ECO:0000313" key="7">
    <source>
        <dbReference type="EMBL" id="MBO4165463.1"/>
    </source>
</evidence>
<evidence type="ECO:0000256" key="3">
    <source>
        <dbReference type="ARBA" id="ARBA00022679"/>
    </source>
</evidence>
<evidence type="ECO:0000256" key="4">
    <source>
        <dbReference type="PROSITE-ProRule" id="PRU01363"/>
    </source>
</evidence>
<dbReference type="Pfam" id="PF21089">
    <property type="entry name" value="PKS_DH_N"/>
    <property type="match status" value="1"/>
</dbReference>
<feature type="active site" description="Proton acceptor; for dehydratase activity" evidence="4">
    <location>
        <position position="111"/>
    </location>
</feature>
<evidence type="ECO:0000256" key="2">
    <source>
        <dbReference type="ARBA" id="ARBA00022553"/>
    </source>
</evidence>
<feature type="domain" description="Carrier" evidence="5">
    <location>
        <begin position="685"/>
        <end position="760"/>
    </location>
</feature>
<dbReference type="InterPro" id="IPR049551">
    <property type="entry name" value="PKS_DH_C"/>
</dbReference>
<gene>
    <name evidence="7" type="ORF">JQN83_32395</name>
</gene>
<dbReference type="RefSeq" id="WP_208570963.1">
    <property type="nucleotide sequence ID" value="NZ_JAGFWR010000048.1"/>
</dbReference>
<feature type="region of interest" description="N-terminal hotdog fold" evidence="4">
    <location>
        <begin position="79"/>
        <end position="204"/>
    </location>
</feature>
<dbReference type="Gene3D" id="1.10.1200.10">
    <property type="entry name" value="ACP-like"/>
    <property type="match status" value="1"/>
</dbReference>
<dbReference type="Gene3D" id="3.40.50.11460">
    <property type="match status" value="1"/>
</dbReference>
<dbReference type="InterPro" id="IPR036736">
    <property type="entry name" value="ACP-like_sf"/>
</dbReference>
<dbReference type="Gene3D" id="3.30.70.3290">
    <property type="match status" value="1"/>
</dbReference>
<dbReference type="InterPro" id="IPR049900">
    <property type="entry name" value="PKS_mFAS_DH"/>
</dbReference>
<feature type="active site" description="Proton donor; for dehydratase activity" evidence="4">
    <location>
        <position position="336"/>
    </location>
</feature>
<evidence type="ECO:0000256" key="1">
    <source>
        <dbReference type="ARBA" id="ARBA00022450"/>
    </source>
</evidence>
<comment type="caution">
    <text evidence="7">The sequence shown here is derived from an EMBL/GenBank/DDBJ whole genome shotgun (WGS) entry which is preliminary data.</text>
</comment>
<dbReference type="PANTHER" id="PTHR43775">
    <property type="entry name" value="FATTY ACID SYNTHASE"/>
    <property type="match status" value="1"/>
</dbReference>
<dbReference type="EMBL" id="JAGFWR010000048">
    <property type="protein sequence ID" value="MBO4165463.1"/>
    <property type="molecule type" value="Genomic_DNA"/>
</dbReference>
<reference evidence="7 8" key="1">
    <citation type="submission" date="2021-03" db="EMBL/GenBank/DDBJ databases">
        <authorList>
            <person name="Lee D.-H."/>
        </authorList>
    </citation>
    <scope>NUCLEOTIDE SEQUENCE [LARGE SCALE GENOMIC DNA]</scope>
    <source>
        <strain evidence="7 8">MMS20-R2-23</strain>
    </source>
</reference>
<dbReference type="InterPro" id="IPR020806">
    <property type="entry name" value="PKS_PP-bd"/>
</dbReference>
<keyword evidence="2" id="KW-0597">Phosphoprotein</keyword>
<dbReference type="Proteomes" id="UP000671399">
    <property type="component" value="Unassembled WGS sequence"/>
</dbReference>
<dbReference type="InterPro" id="IPR020807">
    <property type="entry name" value="PKS_DH"/>
</dbReference>
<dbReference type="InterPro" id="IPR042104">
    <property type="entry name" value="PKS_dehydratase_sf"/>
</dbReference>
<dbReference type="InterPro" id="IPR049552">
    <property type="entry name" value="PKS_DH_N"/>
</dbReference>
<dbReference type="InterPro" id="IPR050091">
    <property type="entry name" value="PKS_NRPS_Biosynth_Enz"/>
</dbReference>
<keyword evidence="3" id="KW-0808">Transferase</keyword>
<evidence type="ECO:0000313" key="8">
    <source>
        <dbReference type="Proteomes" id="UP000671399"/>
    </source>
</evidence>
<dbReference type="PROSITE" id="PS52019">
    <property type="entry name" value="PKS_MFAS_DH"/>
    <property type="match status" value="1"/>
</dbReference>
<dbReference type="Pfam" id="PF00550">
    <property type="entry name" value="PP-binding"/>
    <property type="match status" value="1"/>
</dbReference>
<dbReference type="Pfam" id="PF14765">
    <property type="entry name" value="PS-DH"/>
    <property type="match status" value="1"/>
</dbReference>
<feature type="region of interest" description="C-terminal hotdog fold" evidence="4">
    <location>
        <begin position="250"/>
        <end position="434"/>
    </location>
</feature>
<evidence type="ECO:0000259" key="5">
    <source>
        <dbReference type="PROSITE" id="PS50075"/>
    </source>
</evidence>
<dbReference type="InterPro" id="IPR006162">
    <property type="entry name" value="Ppantetheine_attach_site"/>
</dbReference>
<dbReference type="InterPro" id="IPR001227">
    <property type="entry name" value="Ac_transferase_dom_sf"/>
</dbReference>
<keyword evidence="8" id="KW-1185">Reference proteome</keyword>
<evidence type="ECO:0000259" key="6">
    <source>
        <dbReference type="PROSITE" id="PS52019"/>
    </source>
</evidence>
<dbReference type="PROSITE" id="PS50075">
    <property type="entry name" value="CARRIER"/>
    <property type="match status" value="1"/>
</dbReference>
<organism evidence="7 8">
    <name type="scientific">Micromonospora antibiotica</name>
    <dbReference type="NCBI Taxonomy" id="2807623"/>
    <lineage>
        <taxon>Bacteria</taxon>
        <taxon>Bacillati</taxon>
        <taxon>Actinomycetota</taxon>
        <taxon>Actinomycetes</taxon>
        <taxon>Micromonosporales</taxon>
        <taxon>Micromonosporaceae</taxon>
        <taxon>Micromonospora</taxon>
    </lineage>
</organism>
<dbReference type="SMART" id="SM00826">
    <property type="entry name" value="PKS_DH"/>
    <property type="match status" value="1"/>
</dbReference>
<name>A0ABS3VII8_9ACTN</name>
<accession>A0ABS3VII8</accession>
<dbReference type="InterPro" id="IPR009081">
    <property type="entry name" value="PP-bd_ACP"/>
</dbReference>
<dbReference type="SMART" id="SM01294">
    <property type="entry name" value="PKS_PP_betabranch"/>
    <property type="match status" value="1"/>
</dbReference>
<dbReference type="Gene3D" id="3.40.366.10">
    <property type="entry name" value="Malonyl-Coenzyme A Acyl Carrier Protein, domain 2"/>
    <property type="match status" value="1"/>
</dbReference>
<feature type="non-terminal residue" evidence="7">
    <location>
        <position position="1"/>
    </location>
</feature>
<dbReference type="Gene3D" id="3.10.129.110">
    <property type="entry name" value="Polyketide synthase dehydratase"/>
    <property type="match status" value="2"/>
</dbReference>
<dbReference type="PROSITE" id="PS00012">
    <property type="entry name" value="PHOSPHOPANTETHEINE"/>
    <property type="match status" value="1"/>
</dbReference>
<sequence length="763" mass="77973">SLGVVGSGGVVVPTLRRGEGGVGRVLLSLGEAFVAGVEVDWGRVVPEAVRVDLPTYPFQHEHYWLKTTPSGVTTDRGDHALLGAPVELPGSGGVVLTGTVSLAGLPWLAAHTVGDTVVLPGTALLDLALKAGDDVGLDHVDALTLHEPLTVPARAAVHLRVEIGAPGDDARRPLSIHARRADTPAGAPWRCHASGTLAVGVPSPGVDLTVWPPPAATGEPAADGVARWRRDGEVFAEVRLPDRQRAEADQFGLHPVLLDAALRAVDDPADAPSRLAELRGVTLRAVGATVLRVHRAASGQVTVADATGSPVATIAAVTTRPCPTGEVRTASAAAQDGLFRVEWVPVSTPATPPSPPTMVVVGADPLRARAGLMSADTYAEAYPDLAALTAAVEAGAARPDVILLSDTDPAPSAGSPWETSRLVTLRPDPTVAAPRRRGRAGTTGTAAVPATAVPATAVPATAVPATAVPATAVPADAVPADAVPAGATPAHGDTVVVDGVKASWRALMTALALAEPHLVVRRGTVLTPRLARVTVPVDDATPPDVTGPVLVTGGASAARGATVAFLRGCGIEAGDGSGDAATTVVRLDHPDATATSATPTVALLRERPAGDLSPDELVLVEAACRVGGSLVVAAGAGAWSRSPDAPALLRSLAPAGTRRTARAVADAPAGLKQRLVLAPEGDRDQILLELVRRNVAAVLGLASAETVERDRRFRDAGFDSLSALTVRNLISTETDLRLAPTVVFDHSTPDALVRHLRQELLGY</sequence>
<dbReference type="SUPFAM" id="SSF47336">
    <property type="entry name" value="ACP-like"/>
    <property type="match status" value="1"/>
</dbReference>
<keyword evidence="1" id="KW-0596">Phosphopantetheine</keyword>
<feature type="domain" description="PKS/mFAS DH" evidence="6">
    <location>
        <begin position="79"/>
        <end position="434"/>
    </location>
</feature>
<dbReference type="SMART" id="SM00823">
    <property type="entry name" value="PKS_PP"/>
    <property type="match status" value="1"/>
</dbReference>
<proteinExistence type="predicted"/>
<dbReference type="PANTHER" id="PTHR43775:SF51">
    <property type="entry name" value="INACTIVE PHENOLPHTHIOCEROL SYNTHESIS POLYKETIDE SYNTHASE TYPE I PKS1-RELATED"/>
    <property type="match status" value="1"/>
</dbReference>